<evidence type="ECO:0000259" key="1">
    <source>
        <dbReference type="Pfam" id="PF20274"/>
    </source>
</evidence>
<organism evidence="2 3">
    <name type="scientific">Thermobacillus xylanilyticus</name>
    <dbReference type="NCBI Taxonomy" id="76633"/>
    <lineage>
        <taxon>Bacteria</taxon>
        <taxon>Bacillati</taxon>
        <taxon>Bacillota</taxon>
        <taxon>Bacilli</taxon>
        <taxon>Bacillales</taxon>
        <taxon>Paenibacillaceae</taxon>
        <taxon>Thermobacillus</taxon>
    </lineage>
</organism>
<gene>
    <name evidence="2" type="primary">txxe 718-M1_3012</name>
    <name evidence="2" type="ORF">TXXE_02925</name>
</gene>
<keyword evidence="3" id="KW-1185">Reference proteome</keyword>
<dbReference type="InterPro" id="IPR046909">
    <property type="entry name" value="cREC_REC"/>
</dbReference>
<accession>A0ABN7RMX4</accession>
<proteinExistence type="predicted"/>
<sequence>MIHVFLDDYRPCPPGFVAAKSAEECILLLEAEEVDILSLDYDLGWGNPTGLDVVRYIADNGRYPRRIYMHSSSPSGRERMYQVLRSALPPGVHLSHCPMPDSVAAEAAGKRV</sequence>
<name>A0ABN7RMX4_THEXY</name>
<evidence type="ECO:0000313" key="2">
    <source>
        <dbReference type="EMBL" id="CAG5079242.1"/>
    </source>
</evidence>
<evidence type="ECO:0000313" key="3">
    <source>
        <dbReference type="Proteomes" id="UP000681526"/>
    </source>
</evidence>
<dbReference type="EMBL" id="CAJRAY010000017">
    <property type="protein sequence ID" value="CAG5079242.1"/>
    <property type="molecule type" value="Genomic_DNA"/>
</dbReference>
<protein>
    <recommendedName>
        <fullName evidence="1">Cyclic-phosphate processing Receiver domain-containing protein</fullName>
    </recommendedName>
</protein>
<reference evidence="2 3" key="1">
    <citation type="submission" date="2021-04" db="EMBL/GenBank/DDBJ databases">
        <authorList>
            <person name="Rakotoarivonina H."/>
        </authorList>
    </citation>
    <scope>NUCLEOTIDE SEQUENCE [LARGE SCALE GENOMIC DNA]</scope>
    <source>
        <strain evidence="2 3">XE</strain>
    </source>
</reference>
<dbReference type="Proteomes" id="UP000681526">
    <property type="component" value="Unassembled WGS sequence"/>
</dbReference>
<comment type="caution">
    <text evidence="2">The sequence shown here is derived from an EMBL/GenBank/DDBJ whole genome shotgun (WGS) entry which is preliminary data.</text>
</comment>
<feature type="domain" description="Cyclic-phosphate processing Receiver" evidence="1">
    <location>
        <begin position="2"/>
        <end position="85"/>
    </location>
</feature>
<dbReference type="RefSeq" id="WP_015254618.1">
    <property type="nucleotide sequence ID" value="NZ_CAJRAY010000017.1"/>
</dbReference>
<dbReference type="Pfam" id="PF20274">
    <property type="entry name" value="cREC_REC"/>
    <property type="match status" value="1"/>
</dbReference>